<keyword evidence="2" id="KW-1185">Reference proteome</keyword>
<sequence>MEIAAPFFAGEALQLLARRRPQLAAHHRAVPAVGRHGPVQRLRSLGRDRAGRIHGNTLRAGIRIELDGEAGRRARKAEEPVSHQLRRAVSRGGGCWVE</sequence>
<gene>
    <name evidence="1" type="ORF">BJ554DRAFT_6374</name>
</gene>
<dbReference type="AlphaFoldDB" id="A0A8H8DK84"/>
<dbReference type="Proteomes" id="UP000673691">
    <property type="component" value="Unassembled WGS sequence"/>
</dbReference>
<protein>
    <submittedName>
        <fullName evidence="1">Uncharacterized protein</fullName>
    </submittedName>
</protein>
<comment type="caution">
    <text evidence="1">The sequence shown here is derived from an EMBL/GenBank/DDBJ whole genome shotgun (WGS) entry which is preliminary data.</text>
</comment>
<accession>A0A8H8DK84</accession>
<dbReference type="EMBL" id="JAEFCI010003659">
    <property type="protein sequence ID" value="KAG5461436.1"/>
    <property type="molecule type" value="Genomic_DNA"/>
</dbReference>
<reference evidence="1 2" key="1">
    <citation type="journal article" name="Sci. Rep.">
        <title>Genome-scale phylogenetic analyses confirm Olpidium as the closest living zoosporic fungus to the non-flagellated, terrestrial fungi.</title>
        <authorList>
            <person name="Chang Y."/>
            <person name="Rochon D."/>
            <person name="Sekimoto S."/>
            <person name="Wang Y."/>
            <person name="Chovatia M."/>
            <person name="Sandor L."/>
            <person name="Salamov A."/>
            <person name="Grigoriev I.V."/>
            <person name="Stajich J.E."/>
            <person name="Spatafora J.W."/>
        </authorList>
    </citation>
    <scope>NUCLEOTIDE SEQUENCE [LARGE SCALE GENOMIC DNA]</scope>
    <source>
        <strain evidence="1">S191</strain>
    </source>
</reference>
<evidence type="ECO:0000313" key="2">
    <source>
        <dbReference type="Proteomes" id="UP000673691"/>
    </source>
</evidence>
<proteinExistence type="predicted"/>
<evidence type="ECO:0000313" key="1">
    <source>
        <dbReference type="EMBL" id="KAG5461436.1"/>
    </source>
</evidence>
<organism evidence="1 2">
    <name type="scientific">Olpidium bornovanus</name>
    <dbReference type="NCBI Taxonomy" id="278681"/>
    <lineage>
        <taxon>Eukaryota</taxon>
        <taxon>Fungi</taxon>
        <taxon>Fungi incertae sedis</taxon>
        <taxon>Olpidiomycota</taxon>
        <taxon>Olpidiomycotina</taxon>
        <taxon>Olpidiomycetes</taxon>
        <taxon>Olpidiales</taxon>
        <taxon>Olpidiaceae</taxon>
        <taxon>Olpidium</taxon>
    </lineage>
</organism>
<name>A0A8H8DK84_9FUNG</name>